<protein>
    <submittedName>
        <fullName evidence="2">Uncharacterized protein</fullName>
    </submittedName>
</protein>
<feature type="region of interest" description="Disordered" evidence="1">
    <location>
        <begin position="66"/>
        <end position="101"/>
    </location>
</feature>
<feature type="compositionally biased region" description="Basic and acidic residues" evidence="1">
    <location>
        <begin position="88"/>
        <end position="101"/>
    </location>
</feature>
<reference evidence="3" key="1">
    <citation type="submission" date="2013-01" db="EMBL/GenBank/DDBJ databases">
        <title>Draft Genome Sequence of a Mulberry Tree, Morus notabilis C.K. Schneid.</title>
        <authorList>
            <person name="He N."/>
            <person name="Zhao S."/>
        </authorList>
    </citation>
    <scope>NUCLEOTIDE SEQUENCE</scope>
</reference>
<dbReference type="eggNOG" id="ENOG502QQH6">
    <property type="taxonomic scope" value="Eukaryota"/>
</dbReference>
<name>W9QGA3_9ROSA</name>
<evidence type="ECO:0000313" key="3">
    <source>
        <dbReference type="Proteomes" id="UP000030645"/>
    </source>
</evidence>
<proteinExistence type="predicted"/>
<dbReference type="STRING" id="981085.W9QGA3"/>
<accession>W9QGA3</accession>
<keyword evidence="3" id="KW-1185">Reference proteome</keyword>
<evidence type="ECO:0000313" key="2">
    <source>
        <dbReference type="EMBL" id="EXB36887.1"/>
    </source>
</evidence>
<evidence type="ECO:0000256" key="1">
    <source>
        <dbReference type="SAM" id="MobiDB-lite"/>
    </source>
</evidence>
<dbReference type="EMBL" id="KE343600">
    <property type="protein sequence ID" value="EXB36887.1"/>
    <property type="molecule type" value="Genomic_DNA"/>
</dbReference>
<gene>
    <name evidence="2" type="ORF">L484_016492</name>
</gene>
<dbReference type="AlphaFoldDB" id="W9QGA3"/>
<dbReference type="Gene3D" id="1.10.510.10">
    <property type="entry name" value="Transferase(Phosphotransferase) domain 1"/>
    <property type="match status" value="1"/>
</dbReference>
<sequence>MVLLMLELITARKPIERGKYIVKEVRTTLDKTEHLYNLQTVLDQEIVGFERFVDLAMRCVEDEGVDRPTMSEGAREIETIAQHPGSNLDKESTSTSVSRED</sequence>
<organism evidence="2 3">
    <name type="scientific">Morus notabilis</name>
    <dbReference type="NCBI Taxonomy" id="981085"/>
    <lineage>
        <taxon>Eukaryota</taxon>
        <taxon>Viridiplantae</taxon>
        <taxon>Streptophyta</taxon>
        <taxon>Embryophyta</taxon>
        <taxon>Tracheophyta</taxon>
        <taxon>Spermatophyta</taxon>
        <taxon>Magnoliopsida</taxon>
        <taxon>eudicotyledons</taxon>
        <taxon>Gunneridae</taxon>
        <taxon>Pentapetalae</taxon>
        <taxon>rosids</taxon>
        <taxon>fabids</taxon>
        <taxon>Rosales</taxon>
        <taxon>Moraceae</taxon>
        <taxon>Moreae</taxon>
        <taxon>Morus</taxon>
    </lineage>
</organism>
<dbReference type="Proteomes" id="UP000030645">
    <property type="component" value="Unassembled WGS sequence"/>
</dbReference>